<sequence>MGHNQKPGVDYEESFAPVMKLDSLRTLIAIASQQNMKIEQYDVKTAYLNAELKDEVYLEQPEGFVQAGQENKIAQVSQSAEVAHSSKTVEVSQASNMAKVAQFCNT</sequence>
<reference evidence="2 3" key="1">
    <citation type="submission" date="2022-01" db="EMBL/GenBank/DDBJ databases">
        <title>A chromosomal length assembly of Cordylochernes scorpioides.</title>
        <authorList>
            <person name="Zeh D."/>
            <person name="Zeh J."/>
        </authorList>
    </citation>
    <scope>NUCLEOTIDE SEQUENCE [LARGE SCALE GENOMIC DNA]</scope>
    <source>
        <strain evidence="2">IN4F17</strain>
        <tissue evidence="2">Whole Body</tissue>
    </source>
</reference>
<keyword evidence="3" id="KW-1185">Reference proteome</keyword>
<feature type="domain" description="Reverse transcriptase Ty1/copia-type" evidence="1">
    <location>
        <begin position="2"/>
        <end position="79"/>
    </location>
</feature>
<proteinExistence type="predicted"/>
<name>A0ABY6JYV9_9ARAC</name>
<dbReference type="InterPro" id="IPR013103">
    <property type="entry name" value="RVT_2"/>
</dbReference>
<accession>A0ABY6JYV9</accession>
<dbReference type="EMBL" id="CP092863">
    <property type="protein sequence ID" value="UYV61209.1"/>
    <property type="molecule type" value="Genomic_DNA"/>
</dbReference>
<dbReference type="Pfam" id="PF07727">
    <property type="entry name" value="RVT_2"/>
    <property type="match status" value="1"/>
</dbReference>
<evidence type="ECO:0000259" key="1">
    <source>
        <dbReference type="Pfam" id="PF07727"/>
    </source>
</evidence>
<gene>
    <name evidence="2" type="ORF">LAZ67_1003818</name>
</gene>
<evidence type="ECO:0000313" key="2">
    <source>
        <dbReference type="EMBL" id="UYV61209.1"/>
    </source>
</evidence>
<dbReference type="Proteomes" id="UP001235939">
    <property type="component" value="Chromosome 01"/>
</dbReference>
<protein>
    <recommendedName>
        <fullName evidence="1">Reverse transcriptase Ty1/copia-type domain-containing protein</fullName>
    </recommendedName>
</protein>
<organism evidence="2 3">
    <name type="scientific">Cordylochernes scorpioides</name>
    <dbReference type="NCBI Taxonomy" id="51811"/>
    <lineage>
        <taxon>Eukaryota</taxon>
        <taxon>Metazoa</taxon>
        <taxon>Ecdysozoa</taxon>
        <taxon>Arthropoda</taxon>
        <taxon>Chelicerata</taxon>
        <taxon>Arachnida</taxon>
        <taxon>Pseudoscorpiones</taxon>
        <taxon>Cheliferoidea</taxon>
        <taxon>Chernetidae</taxon>
        <taxon>Cordylochernes</taxon>
    </lineage>
</organism>
<evidence type="ECO:0000313" key="3">
    <source>
        <dbReference type="Proteomes" id="UP001235939"/>
    </source>
</evidence>